<proteinExistence type="predicted"/>
<feature type="domain" description="Putative host cell surface-exposed lipoprotein Ltp-like HTH region" evidence="3">
    <location>
        <begin position="124"/>
        <end position="171"/>
    </location>
</feature>
<feature type="region of interest" description="Disordered" evidence="1">
    <location>
        <begin position="33"/>
        <end position="84"/>
    </location>
</feature>
<feature type="compositionally biased region" description="Low complexity" evidence="1">
    <location>
        <begin position="33"/>
        <end position="61"/>
    </location>
</feature>
<evidence type="ECO:0000256" key="2">
    <source>
        <dbReference type="SAM" id="Phobius"/>
    </source>
</evidence>
<keyword evidence="2" id="KW-0812">Transmembrane</keyword>
<evidence type="ECO:0000259" key="3">
    <source>
        <dbReference type="Pfam" id="PF07553"/>
    </source>
</evidence>
<dbReference type="Gene3D" id="1.10.10.10">
    <property type="entry name" value="Winged helix-like DNA-binding domain superfamily/Winged helix DNA-binding domain"/>
    <property type="match status" value="2"/>
</dbReference>
<sequence>MQNNQIKPWYKVWWIWVVIAVSFLVMSAVISSGNSESSNDSQSSSSKVSKSSKENSSSASESKSDSKDDSATSEQKNALASAETYAKDMHMSKQAVYEQLTSSYGGKFKANDAKYAIDNLKDINWNENALKSAETYYKDMHMSKDAVKEQLTSSNGDKFTNDEATYAVNHLN</sequence>
<dbReference type="InterPro" id="IPR036388">
    <property type="entry name" value="WH-like_DNA-bd_sf"/>
</dbReference>
<evidence type="ECO:0000256" key="1">
    <source>
        <dbReference type="SAM" id="MobiDB-lite"/>
    </source>
</evidence>
<keyword evidence="2" id="KW-1133">Transmembrane helix</keyword>
<evidence type="ECO:0000313" key="4">
    <source>
        <dbReference type="EMBL" id="GAT90094.1"/>
    </source>
</evidence>
<feature type="domain" description="Putative host cell surface-exposed lipoprotein Ltp-like HTH region" evidence="3">
    <location>
        <begin position="74"/>
        <end position="120"/>
    </location>
</feature>
<dbReference type="Proteomes" id="UP000186588">
    <property type="component" value="Unassembled WGS sequence"/>
</dbReference>
<comment type="caution">
    <text evidence="4">The sequence shown here is derived from an EMBL/GenBank/DDBJ whole genome shotgun (WGS) entry which is preliminary data.</text>
</comment>
<dbReference type="EMBL" id="BDDX01000001">
    <property type="protein sequence ID" value="GAT90094.1"/>
    <property type="molecule type" value="Genomic_DNA"/>
</dbReference>
<dbReference type="Pfam" id="PF07553">
    <property type="entry name" value="Lipoprotein_Ltp"/>
    <property type="match status" value="2"/>
</dbReference>
<feature type="transmembrane region" description="Helical" evidence="2">
    <location>
        <begin position="12"/>
        <end position="30"/>
    </location>
</feature>
<dbReference type="AlphaFoldDB" id="A0A1L8CFX4"/>
<accession>A0A1L8CFX4</accession>
<organism evidence="4 5">
    <name type="scientific">Apilactobacillus kunkeei</name>
    <dbReference type="NCBI Taxonomy" id="148814"/>
    <lineage>
        <taxon>Bacteria</taxon>
        <taxon>Bacillati</taxon>
        <taxon>Bacillota</taxon>
        <taxon>Bacilli</taxon>
        <taxon>Lactobacillales</taxon>
        <taxon>Lactobacillaceae</taxon>
        <taxon>Apilactobacillus</taxon>
    </lineage>
</organism>
<keyword evidence="2" id="KW-0472">Membrane</keyword>
<name>A0A1L8CFX4_9LACO</name>
<protein>
    <recommendedName>
        <fullName evidence="3">Putative host cell surface-exposed lipoprotein Ltp-like HTH region domain-containing protein</fullName>
    </recommendedName>
</protein>
<dbReference type="RefSeq" id="WP_094750441.1">
    <property type="nucleotide sequence ID" value="NZ_JAJIAQ010000001.1"/>
</dbReference>
<gene>
    <name evidence="4" type="ORF">FF306_00187</name>
</gene>
<reference evidence="4 5" key="1">
    <citation type="journal article" date="2016" name="Syst. Appl. Microbiol.">
        <title>Genomic characterization of a fructophilic bee symbiont Lactobacillus kunkeei reveals its niche-specific adaptation.</title>
        <authorList>
            <person name="Maeno S."/>
            <person name="Tanizawa Y."/>
            <person name="Kanesaki Y."/>
            <person name="Kubota E."/>
            <person name="Kumar H."/>
            <person name="Dicks L."/>
            <person name="Salminen S."/>
            <person name="Nakagawa J."/>
            <person name="Arita M."/>
            <person name="Endo A."/>
        </authorList>
    </citation>
    <scope>NUCLEOTIDE SEQUENCE [LARGE SCALE GENOMIC DNA]</scope>
    <source>
        <strain evidence="4 5">FF30-6</strain>
    </source>
</reference>
<evidence type="ECO:0000313" key="5">
    <source>
        <dbReference type="Proteomes" id="UP000186588"/>
    </source>
</evidence>
<dbReference type="InterPro" id="IPR011434">
    <property type="entry name" value="Ltp-like_HTH"/>
</dbReference>